<dbReference type="PANTHER" id="PTHR40758">
    <property type="entry name" value="CONSERVED PROTEIN"/>
    <property type="match status" value="1"/>
</dbReference>
<reference evidence="3" key="1">
    <citation type="submission" date="2016-10" db="EMBL/GenBank/DDBJ databases">
        <authorList>
            <person name="de Groot N.N."/>
        </authorList>
    </citation>
    <scope>NUCLEOTIDE SEQUENCE [LARGE SCALE GENOMIC DNA]</scope>
    <source>
        <strain evidence="3">CGMCC 1.10697</strain>
    </source>
</reference>
<gene>
    <name evidence="2" type="ORF">CXG46_06600</name>
    <name evidence="3" type="ORF">SAMN05192575_107169</name>
</gene>
<dbReference type="GO" id="GO:0046872">
    <property type="term" value="F:metal ion binding"/>
    <property type="evidence" value="ECO:0007669"/>
    <property type="project" value="InterPro"/>
</dbReference>
<accession>A0A1I1A754</accession>
<evidence type="ECO:0000313" key="3">
    <source>
        <dbReference type="EMBL" id="SFB32253.1"/>
    </source>
</evidence>
<organism evidence="3 4">
    <name type="scientific">Nocardioides alpinus</name>
    <dbReference type="NCBI Taxonomy" id="748909"/>
    <lineage>
        <taxon>Bacteria</taxon>
        <taxon>Bacillati</taxon>
        <taxon>Actinomycetota</taxon>
        <taxon>Actinomycetes</taxon>
        <taxon>Propionibacteriales</taxon>
        <taxon>Nocardioidaceae</taxon>
        <taxon>Nocardioides</taxon>
    </lineage>
</organism>
<dbReference type="Proteomes" id="UP000199113">
    <property type="component" value="Unassembled WGS sequence"/>
</dbReference>
<dbReference type="RefSeq" id="WP_101228852.1">
    <property type="nucleotide sequence ID" value="NZ_FOKC01000007.1"/>
</dbReference>
<dbReference type="GO" id="GO:0005886">
    <property type="term" value="C:plasma membrane"/>
    <property type="evidence" value="ECO:0007669"/>
    <property type="project" value="TreeGrafter"/>
</dbReference>
<dbReference type="STRING" id="748909.SAMN05192575_107169"/>
<evidence type="ECO:0000313" key="4">
    <source>
        <dbReference type="Proteomes" id="UP000199113"/>
    </source>
</evidence>
<dbReference type="PANTHER" id="PTHR40758:SF1">
    <property type="entry name" value="CONSERVED PROTEIN"/>
    <property type="match status" value="1"/>
</dbReference>
<dbReference type="EMBL" id="FOKC01000007">
    <property type="protein sequence ID" value="SFB32253.1"/>
    <property type="molecule type" value="Genomic_DNA"/>
</dbReference>
<keyword evidence="5" id="KW-1185">Reference proteome</keyword>
<protein>
    <submittedName>
        <fullName evidence="3">TIGR03083 family protein</fullName>
    </submittedName>
</protein>
<dbReference type="Proteomes" id="UP000233565">
    <property type="component" value="Unassembled WGS sequence"/>
</dbReference>
<dbReference type="SUPFAM" id="SSF109854">
    <property type="entry name" value="DinB/YfiT-like putative metalloenzymes"/>
    <property type="match status" value="1"/>
</dbReference>
<dbReference type="AlphaFoldDB" id="A0A1I1A754"/>
<reference evidence="2 5" key="2">
    <citation type="submission" date="2017-12" db="EMBL/GenBank/DDBJ databases">
        <title>Pharmacopeia of the Arctic Ocean.</title>
        <authorList>
            <person name="Collins E."/>
            <person name="Ducluzeau A.-L."/>
        </authorList>
    </citation>
    <scope>NUCLEOTIDE SEQUENCE [LARGE SCALE GENOMIC DNA]</scope>
    <source>
        <strain evidence="2 5">DSM 23325</strain>
    </source>
</reference>
<sequence>MPDGSDGSDWLALLRSHTDRLAAVVASADLDAPVTHCPGWSVRDLVVHVGGVHQWAAHAVTAGTPDLRPTPPAPDEHSLAAWYARQAAHLLHVLSSTPAAAPAWTLDATDRTAGFWRRRQVHEVAMHTWDAEEAVDRPTAYDPALAWDGVLEVAEVLYPRQVRLGRVDPLPAAVRLVATDVPGDVTVGAGRELEVRDRAEVLLRLLWHRADTSTLDPQVAEVLSGALAP</sequence>
<evidence type="ECO:0000259" key="1">
    <source>
        <dbReference type="Pfam" id="PF11716"/>
    </source>
</evidence>
<dbReference type="InterPro" id="IPR034660">
    <property type="entry name" value="DinB/YfiT-like"/>
</dbReference>
<dbReference type="Pfam" id="PF11716">
    <property type="entry name" value="MDMPI_N"/>
    <property type="match status" value="1"/>
</dbReference>
<evidence type="ECO:0000313" key="2">
    <source>
        <dbReference type="EMBL" id="PKH42142.1"/>
    </source>
</evidence>
<dbReference type="EMBL" id="PJBV01000013">
    <property type="protein sequence ID" value="PKH42142.1"/>
    <property type="molecule type" value="Genomic_DNA"/>
</dbReference>
<dbReference type="Gene3D" id="1.20.120.450">
    <property type="entry name" value="dinb family like domain"/>
    <property type="match status" value="1"/>
</dbReference>
<name>A0A1I1A754_9ACTN</name>
<dbReference type="NCBIfam" id="TIGR03083">
    <property type="entry name" value="maleylpyruvate isomerase family mycothiol-dependent enzyme"/>
    <property type="match status" value="1"/>
</dbReference>
<feature type="domain" description="Mycothiol-dependent maleylpyruvate isomerase metal-binding" evidence="1">
    <location>
        <begin position="14"/>
        <end position="131"/>
    </location>
</feature>
<proteinExistence type="predicted"/>
<evidence type="ECO:0000313" key="5">
    <source>
        <dbReference type="Proteomes" id="UP000233565"/>
    </source>
</evidence>
<dbReference type="InterPro" id="IPR024344">
    <property type="entry name" value="MDMPI_metal-binding"/>
</dbReference>
<dbReference type="InterPro" id="IPR017517">
    <property type="entry name" value="Maleyloyr_isom"/>
</dbReference>